<organism evidence="7 8">
    <name type="scientific">Lecanosticta acicola</name>
    <dbReference type="NCBI Taxonomy" id="111012"/>
    <lineage>
        <taxon>Eukaryota</taxon>
        <taxon>Fungi</taxon>
        <taxon>Dikarya</taxon>
        <taxon>Ascomycota</taxon>
        <taxon>Pezizomycotina</taxon>
        <taxon>Dothideomycetes</taxon>
        <taxon>Dothideomycetidae</taxon>
        <taxon>Mycosphaerellales</taxon>
        <taxon>Mycosphaerellaceae</taxon>
        <taxon>Lecanosticta</taxon>
    </lineage>
</organism>
<evidence type="ECO:0000256" key="5">
    <source>
        <dbReference type="SAM" id="MobiDB-lite"/>
    </source>
</evidence>
<dbReference type="GO" id="GO:0005506">
    <property type="term" value="F:iron ion binding"/>
    <property type="evidence" value="ECO:0007669"/>
    <property type="project" value="InterPro"/>
</dbReference>
<keyword evidence="3" id="KW-1133">Transmembrane helix</keyword>
<dbReference type="InterPro" id="IPR006694">
    <property type="entry name" value="Fatty_acid_hydroxylase"/>
</dbReference>
<feature type="compositionally biased region" description="Low complexity" evidence="5">
    <location>
        <begin position="390"/>
        <end position="401"/>
    </location>
</feature>
<sequence>MPNTTSYSDLPPLPDYTLKPLPPVIPGFPDEYLTVALPIIAYWGVSMLFHCIDEWDLFPQYRLHTPAEVLKRNHVSRWDVFRDVILQQIIQTIVGLGLALTEPPPMYGKEDYDVAWWAQNVRLAQRAIPAILAVLGMDAKAMANNMISSHAILAGAISGGIYPQLTQNVTLMGETMPAPAFAHWELLTAKALYHILIPACQFLLAITIVDTWQYFLHRAMHMNKWLYTTFHSRHHRLYVPYAYGALYNHPFEGFLLDTLGAGIGYLVSGMTCRQSMWFFTMSTIKTVDDHCGYSFPWDPLQHLTSNNAGYHDVHHQSWGIKTNFSQPFFTFWDTLLGTKWTGGDVSARYERARIAAQKKVDEDTAAVTGSSRKESAELNEEPYGKDVAQASSTARASRTVVGPKIPTGKAAHQAIGSRQQVLDDPSAGGINVLTEESAEEMRAQQTARQSSRKRTKSSGLKGLADSIGESLHGKGTGMLGVESRRFGQPSS</sequence>
<dbReference type="GO" id="GO:0008610">
    <property type="term" value="P:lipid biosynthetic process"/>
    <property type="evidence" value="ECO:0007669"/>
    <property type="project" value="InterPro"/>
</dbReference>
<protein>
    <submittedName>
        <fullName evidence="7">Sphingolipid C4-hydroxylase sur2</fullName>
    </submittedName>
</protein>
<evidence type="ECO:0000259" key="6">
    <source>
        <dbReference type="Pfam" id="PF04116"/>
    </source>
</evidence>
<feature type="domain" description="Fatty acid hydroxylase" evidence="6">
    <location>
        <begin position="202"/>
        <end position="338"/>
    </location>
</feature>
<dbReference type="InterPro" id="IPR050307">
    <property type="entry name" value="Sterol_Desaturase_Related"/>
</dbReference>
<dbReference type="EMBL" id="CAVMBE010000044">
    <property type="protein sequence ID" value="CAK4031117.1"/>
    <property type="molecule type" value="Genomic_DNA"/>
</dbReference>
<reference evidence="7" key="1">
    <citation type="submission" date="2023-11" db="EMBL/GenBank/DDBJ databases">
        <authorList>
            <person name="Alioto T."/>
            <person name="Alioto T."/>
            <person name="Gomez Garrido J."/>
        </authorList>
    </citation>
    <scope>NUCLEOTIDE SEQUENCE</scope>
</reference>
<feature type="region of interest" description="Disordered" evidence="5">
    <location>
        <begin position="436"/>
        <end position="491"/>
    </location>
</feature>
<dbReference type="Proteomes" id="UP001296104">
    <property type="component" value="Unassembled WGS sequence"/>
</dbReference>
<dbReference type="PANTHER" id="PTHR11863">
    <property type="entry name" value="STEROL DESATURASE"/>
    <property type="match status" value="1"/>
</dbReference>
<evidence type="ECO:0000256" key="4">
    <source>
        <dbReference type="ARBA" id="ARBA00023136"/>
    </source>
</evidence>
<comment type="subcellular location">
    <subcellularLocation>
        <location evidence="1">Membrane</location>
    </subcellularLocation>
</comment>
<dbReference type="GO" id="GO:0016020">
    <property type="term" value="C:membrane"/>
    <property type="evidence" value="ECO:0007669"/>
    <property type="project" value="UniProtKB-SubCell"/>
</dbReference>
<evidence type="ECO:0000313" key="8">
    <source>
        <dbReference type="Proteomes" id="UP001296104"/>
    </source>
</evidence>
<comment type="caution">
    <text evidence="7">The sequence shown here is derived from an EMBL/GenBank/DDBJ whole genome shotgun (WGS) entry which is preliminary data.</text>
</comment>
<name>A0AAI9EC90_9PEZI</name>
<gene>
    <name evidence="7" type="ORF">LECACI_7A006275</name>
</gene>
<dbReference type="GO" id="GO:0016491">
    <property type="term" value="F:oxidoreductase activity"/>
    <property type="evidence" value="ECO:0007669"/>
    <property type="project" value="InterPro"/>
</dbReference>
<evidence type="ECO:0000256" key="1">
    <source>
        <dbReference type="ARBA" id="ARBA00004370"/>
    </source>
</evidence>
<feature type="region of interest" description="Disordered" evidence="5">
    <location>
        <begin position="362"/>
        <end position="407"/>
    </location>
</feature>
<evidence type="ECO:0000256" key="2">
    <source>
        <dbReference type="ARBA" id="ARBA00022692"/>
    </source>
</evidence>
<keyword evidence="8" id="KW-1185">Reference proteome</keyword>
<accession>A0AAI9EC90</accession>
<evidence type="ECO:0000313" key="7">
    <source>
        <dbReference type="EMBL" id="CAK4031117.1"/>
    </source>
</evidence>
<evidence type="ECO:0000256" key="3">
    <source>
        <dbReference type="ARBA" id="ARBA00022989"/>
    </source>
</evidence>
<proteinExistence type="predicted"/>
<keyword evidence="4" id="KW-0472">Membrane</keyword>
<keyword evidence="2" id="KW-0812">Transmembrane</keyword>
<dbReference type="AlphaFoldDB" id="A0AAI9EC90"/>
<dbReference type="Pfam" id="PF04116">
    <property type="entry name" value="FA_hydroxylase"/>
    <property type="match status" value="1"/>
</dbReference>